<dbReference type="EMBL" id="CP126084">
    <property type="protein sequence ID" value="WHX51290.1"/>
    <property type="molecule type" value="Genomic_DNA"/>
</dbReference>
<dbReference type="AlphaFoldDB" id="A0AA95IDV5"/>
<dbReference type="InterPro" id="IPR015943">
    <property type="entry name" value="WD40/YVTN_repeat-like_dom_sf"/>
</dbReference>
<keyword evidence="1" id="KW-0732">Signal</keyword>
<dbReference type="KEGG" id="pwn:QNH46_11885"/>
<gene>
    <name evidence="2" type="ORF">QNH46_11885</name>
</gene>
<dbReference type="RefSeq" id="WP_283928260.1">
    <property type="nucleotide sequence ID" value="NZ_CP126084.1"/>
</dbReference>
<organism evidence="2 3">
    <name type="scientific">Paenibacillus woosongensis</name>
    <dbReference type="NCBI Taxonomy" id="307580"/>
    <lineage>
        <taxon>Bacteria</taxon>
        <taxon>Bacillati</taxon>
        <taxon>Bacillota</taxon>
        <taxon>Bacilli</taxon>
        <taxon>Bacillales</taxon>
        <taxon>Paenibacillaceae</taxon>
        <taxon>Paenibacillus</taxon>
    </lineage>
</organism>
<evidence type="ECO:0000256" key="1">
    <source>
        <dbReference type="SAM" id="SignalP"/>
    </source>
</evidence>
<feature type="chain" id="PRO_5041692292" evidence="1">
    <location>
        <begin position="32"/>
        <end position="354"/>
    </location>
</feature>
<name>A0AA95IDV5_9BACL</name>
<evidence type="ECO:0000313" key="3">
    <source>
        <dbReference type="Proteomes" id="UP001177943"/>
    </source>
</evidence>
<dbReference type="PANTHER" id="PTHR42754:SF1">
    <property type="entry name" value="LIPOPROTEIN"/>
    <property type="match status" value="1"/>
</dbReference>
<protein>
    <submittedName>
        <fullName evidence="2">Uncharacterized protein</fullName>
    </submittedName>
</protein>
<dbReference type="Proteomes" id="UP001177943">
    <property type="component" value="Chromosome"/>
</dbReference>
<proteinExistence type="predicted"/>
<feature type="signal peptide" evidence="1">
    <location>
        <begin position="1"/>
        <end position="31"/>
    </location>
</feature>
<reference evidence="2" key="1">
    <citation type="submission" date="2023-05" db="EMBL/GenBank/DDBJ databases">
        <title>Comparative genomics of Bacillaceae isolates and their secondary metabolite potential.</title>
        <authorList>
            <person name="Song L."/>
            <person name="Nielsen L.J."/>
            <person name="Mohite O."/>
            <person name="Xu X."/>
            <person name="Weber T."/>
            <person name="Kovacs A.T."/>
        </authorList>
    </citation>
    <scope>NUCLEOTIDE SEQUENCE</scope>
    <source>
        <strain evidence="2">B2_4</strain>
    </source>
</reference>
<dbReference type="PANTHER" id="PTHR42754">
    <property type="entry name" value="ENDOGLUCANASE"/>
    <property type="match status" value="1"/>
</dbReference>
<evidence type="ECO:0000313" key="2">
    <source>
        <dbReference type="EMBL" id="WHX51290.1"/>
    </source>
</evidence>
<accession>A0AA95IDV5</accession>
<dbReference type="InterPro" id="IPR011047">
    <property type="entry name" value="Quinoprotein_ADH-like_sf"/>
</dbReference>
<dbReference type="SUPFAM" id="SSF50998">
    <property type="entry name" value="Quinoprotein alcohol dehydrogenase-like"/>
    <property type="match status" value="1"/>
</dbReference>
<sequence length="354" mass="38780">MTLALRLRKVYGLLVLAAVLVASFASETAMAASGHEPVQEWELDFSGTGIKIFEIYETDQGYTIIGTKNKQQAFLARLNAEGSVMWEKTLDLRTSEGDQVIVTAAHYTRDGEYLLGGTVPGYDSYYYIARTDADGIILWEKEEFSRDYVEFNEIRETFDQGIIYSYNSGQSTAYMVKLDATGNDQWKNELAMTKYDPHVSIESVRPAADGGYIAGAFRSGSYMLWKLSASGQSEWINYYGDGIGWAVPAPNNGYAIVNYDRWLNQSVLIIGHFNGQQLTKELGMNGTARSIESALAGGYLIGLSNAVIACDAQGNVTWSKPASLLTKALPTHDGGAVYIASYEKVVKLTGSSGL</sequence>
<dbReference type="Gene3D" id="2.130.10.10">
    <property type="entry name" value="YVTN repeat-like/Quinoprotein amine dehydrogenase"/>
    <property type="match status" value="1"/>
</dbReference>